<keyword evidence="1" id="KW-1133">Transmembrane helix</keyword>
<name>A0ABR3ZWJ8_9LECA</name>
<feature type="transmembrane region" description="Helical" evidence="1">
    <location>
        <begin position="16"/>
        <end position="36"/>
    </location>
</feature>
<keyword evidence="3" id="KW-1185">Reference proteome</keyword>
<evidence type="ECO:0000313" key="2">
    <source>
        <dbReference type="EMBL" id="KAL2038002.1"/>
    </source>
</evidence>
<organism evidence="2 3">
    <name type="scientific">Stereocaulon virgatum</name>
    <dbReference type="NCBI Taxonomy" id="373712"/>
    <lineage>
        <taxon>Eukaryota</taxon>
        <taxon>Fungi</taxon>
        <taxon>Dikarya</taxon>
        <taxon>Ascomycota</taxon>
        <taxon>Pezizomycotina</taxon>
        <taxon>Lecanoromycetes</taxon>
        <taxon>OSLEUM clade</taxon>
        <taxon>Lecanoromycetidae</taxon>
        <taxon>Lecanorales</taxon>
        <taxon>Lecanorineae</taxon>
        <taxon>Stereocaulaceae</taxon>
        <taxon>Stereocaulon</taxon>
    </lineage>
</organism>
<reference evidence="2 3" key="1">
    <citation type="submission" date="2024-09" db="EMBL/GenBank/DDBJ databases">
        <title>Rethinking Asexuality: The Enigmatic Case of Functional Sexual Genes in Lepraria (Stereocaulaceae).</title>
        <authorList>
            <person name="Doellman M."/>
            <person name="Sun Y."/>
            <person name="Barcenas-Pena A."/>
            <person name="Lumbsch H.T."/>
            <person name="Grewe F."/>
        </authorList>
    </citation>
    <scope>NUCLEOTIDE SEQUENCE [LARGE SCALE GENOMIC DNA]</scope>
    <source>
        <strain evidence="2 3">Mercado 3170</strain>
    </source>
</reference>
<dbReference type="EMBL" id="JBEFKJ010000035">
    <property type="protein sequence ID" value="KAL2038002.1"/>
    <property type="molecule type" value="Genomic_DNA"/>
</dbReference>
<accession>A0ABR3ZWJ8</accession>
<keyword evidence="1" id="KW-0472">Membrane</keyword>
<protein>
    <submittedName>
        <fullName evidence="2">Uncharacterized protein</fullName>
    </submittedName>
</protein>
<proteinExistence type="predicted"/>
<sequence length="105" mass="12534">MHCCKNTSNWRDSHSLISLCVIEYFVFVCMMLDNFMDMYTARSRLHDVHHLPERNRKVHLLKKVKIEVCAPAVLSVFRYFEQLQQGIRAEVWVKWAKFALVESLF</sequence>
<dbReference type="Proteomes" id="UP001590950">
    <property type="component" value="Unassembled WGS sequence"/>
</dbReference>
<evidence type="ECO:0000313" key="3">
    <source>
        <dbReference type="Proteomes" id="UP001590950"/>
    </source>
</evidence>
<keyword evidence="1" id="KW-0812">Transmembrane</keyword>
<comment type="caution">
    <text evidence="2">The sequence shown here is derived from an EMBL/GenBank/DDBJ whole genome shotgun (WGS) entry which is preliminary data.</text>
</comment>
<gene>
    <name evidence="2" type="ORF">N7G274_009222</name>
</gene>
<evidence type="ECO:0000256" key="1">
    <source>
        <dbReference type="SAM" id="Phobius"/>
    </source>
</evidence>